<evidence type="ECO:0000313" key="2">
    <source>
        <dbReference type="EMBL" id="KAB0884692.1"/>
    </source>
</evidence>
<dbReference type="AlphaFoldDB" id="A0A2T7AKT7"/>
<proteinExistence type="predicted"/>
<dbReference type="EMBL" id="WAGD01000010">
    <property type="protein sequence ID" value="KAB0884692.1"/>
    <property type="molecule type" value="Genomic_DNA"/>
</dbReference>
<keyword evidence="5" id="KW-1185">Reference proteome</keyword>
<protein>
    <submittedName>
        <fullName evidence="3">Cytoplasmic protein</fullName>
    </submittedName>
    <submittedName>
        <fullName evidence="2">Helix-turn-helix domain-containing protein</fullName>
    </submittedName>
</protein>
<evidence type="ECO:0000259" key="1">
    <source>
        <dbReference type="Pfam" id="PF15977"/>
    </source>
</evidence>
<evidence type="ECO:0000313" key="4">
    <source>
        <dbReference type="Proteomes" id="UP000244378"/>
    </source>
</evidence>
<reference evidence="2 5" key="2">
    <citation type="submission" date="2019-08" db="EMBL/GenBank/DDBJ databases">
        <title>Prevalence, distribution, and phylogeny of type two toxin-antitoxin genes possessed by Cronobacter species where C. sakazakii homologs follow sequence type lineages.</title>
        <authorList>
            <person name="Finkelstein S."/>
            <person name="Negrete F."/>
            <person name="Jang H."/>
            <person name="Gopinath G.R."/>
            <person name="Tall B.D."/>
        </authorList>
    </citation>
    <scope>NUCLEOTIDE SEQUENCE [LARGE SCALE GENOMIC DNA]</scope>
    <source>
        <strain evidence="2 5">MOD1_GK1257</strain>
    </source>
</reference>
<gene>
    <name evidence="3" type="ORF">AUN14_19100</name>
    <name evidence="2" type="ORF">FZI19_03920</name>
</gene>
<evidence type="ECO:0000313" key="5">
    <source>
        <dbReference type="Proteomes" id="UP000469927"/>
    </source>
</evidence>
<sequence>MNHYPLPPRPDAQINTLINALQSYGSIKEYPRGSCLTQSEEYIHILVSGSLVLTRDWDNLIFFEVHRPNIIGVSPELHSAQLERFRLIIKEDSLVKKIKRTEFFNIIEEKMLWKELSLVISFYYHMLLWKNYHFYAVDSYMLVRKSLITLSEMPLETRMNINASQYITSTTNLSKSYVMKVIQELRIGGYVEIQRGRLITIGKLPQKY</sequence>
<comment type="caution">
    <text evidence="3">The sequence shown here is derived from an EMBL/GenBank/DDBJ whole genome shotgun (WGS) entry which is preliminary data.</text>
</comment>
<organism evidence="3 4">
    <name type="scientific">Cronobacter muytjensii</name>
    <dbReference type="NCBI Taxonomy" id="413501"/>
    <lineage>
        <taxon>Bacteria</taxon>
        <taxon>Pseudomonadati</taxon>
        <taxon>Pseudomonadota</taxon>
        <taxon>Gammaproteobacteria</taxon>
        <taxon>Enterobacterales</taxon>
        <taxon>Enterobacteriaceae</taxon>
        <taxon>Cronobacter</taxon>
    </lineage>
</organism>
<name>A0A2T7AKT7_9ENTR</name>
<dbReference type="InterPro" id="IPR018490">
    <property type="entry name" value="cNMP-bd_dom_sf"/>
</dbReference>
<feature type="domain" description="IprA winged helix-turn-helix" evidence="1">
    <location>
        <begin position="139"/>
        <end position="206"/>
    </location>
</feature>
<dbReference type="OrthoDB" id="6563600at2"/>
<dbReference type="InterPro" id="IPR014710">
    <property type="entry name" value="RmlC-like_jellyroll"/>
</dbReference>
<dbReference type="Proteomes" id="UP000469927">
    <property type="component" value="Unassembled WGS sequence"/>
</dbReference>
<dbReference type="RefSeq" id="WP_038862299.1">
    <property type="nucleotide sequence ID" value="NZ_CP187979.1"/>
</dbReference>
<dbReference type="GeneID" id="92212620"/>
<dbReference type="SUPFAM" id="SSF51206">
    <property type="entry name" value="cAMP-binding domain-like"/>
    <property type="match status" value="1"/>
</dbReference>
<dbReference type="Proteomes" id="UP000244378">
    <property type="component" value="Unassembled WGS sequence"/>
</dbReference>
<accession>A0A2T7AKT7</accession>
<dbReference type="EMBL" id="MSAE01000048">
    <property type="protein sequence ID" value="PUX09207.1"/>
    <property type="molecule type" value="Genomic_DNA"/>
</dbReference>
<dbReference type="Pfam" id="PF15977">
    <property type="entry name" value="HTH_46"/>
    <property type="match status" value="1"/>
</dbReference>
<evidence type="ECO:0000313" key="3">
    <source>
        <dbReference type="EMBL" id="PUX09207.1"/>
    </source>
</evidence>
<dbReference type="Gene3D" id="2.60.120.10">
    <property type="entry name" value="Jelly Rolls"/>
    <property type="match status" value="1"/>
</dbReference>
<reference evidence="3 4" key="1">
    <citation type="submission" date="2016-12" db="EMBL/GenBank/DDBJ databases">
        <title>Analysis of the Molecular Diversity Among Cronobacter Species Isolated from Filth Flies Using a Pan Genomic DNA Microarray.</title>
        <authorList>
            <person name="Pava-Ripoll M."/>
            <person name="Tall B."/>
            <person name="Farber J."/>
            <person name="Fanning S."/>
            <person name="Lehner A."/>
            <person name="Stephan R."/>
            <person name="Pagotto F."/>
            <person name="Iverson C."/>
            <person name="Ziobro G."/>
            <person name="Miller A."/>
            <person name="Pearson R."/>
            <person name="Yan Q."/>
            <person name="Kim M."/>
            <person name="Jeong S."/>
            <person name="Park J."/>
            <person name="Jun S."/>
            <person name="Choi H."/>
            <person name="Chung T."/>
            <person name="Yoo Y."/>
            <person name="Park E."/>
            <person name="Hwang S."/>
            <person name="Lee B."/>
            <person name="Sathyamoorthy V."/>
            <person name="Carter L."/>
            <person name="Mammel M."/>
            <person name="Jackson S."/>
            <person name="Kothary M."/>
            <person name="Patel I."/>
            <person name="Grim C."/>
            <person name="Gopinath G."/>
            <person name="Gangiredla J."/>
            <person name="Chase H."/>
        </authorList>
    </citation>
    <scope>NUCLEOTIDE SEQUENCE [LARGE SCALE GENOMIC DNA]</scope>
    <source>
        <strain evidence="3 4">MOD1-Md1s</strain>
    </source>
</reference>
<dbReference type="InterPro" id="IPR041687">
    <property type="entry name" value="HTH_46"/>
</dbReference>